<evidence type="ECO:0000313" key="10">
    <source>
        <dbReference type="EMBL" id="GMM51395.1"/>
    </source>
</evidence>
<feature type="region of interest" description="Disordered" evidence="8">
    <location>
        <begin position="137"/>
        <end position="180"/>
    </location>
</feature>
<dbReference type="Gene3D" id="1.10.20.10">
    <property type="entry name" value="Histone, subunit A"/>
    <property type="match status" value="1"/>
</dbReference>
<gene>
    <name evidence="10" type="ORF">DASB73_023530</name>
</gene>
<evidence type="ECO:0000313" key="11">
    <source>
        <dbReference type="Proteomes" id="UP001362899"/>
    </source>
</evidence>
<evidence type="ECO:0000256" key="3">
    <source>
        <dbReference type="ARBA" id="ARBA00023125"/>
    </source>
</evidence>
<dbReference type="FunFam" id="1.10.20.10:FF:000006">
    <property type="entry name" value="Nuclear transcription factor Y subunit gamma"/>
    <property type="match status" value="1"/>
</dbReference>
<keyword evidence="6" id="KW-0539">Nucleus</keyword>
<feature type="region of interest" description="Disordered" evidence="8">
    <location>
        <begin position="274"/>
        <end position="295"/>
    </location>
</feature>
<dbReference type="GO" id="GO:0046982">
    <property type="term" value="F:protein heterodimerization activity"/>
    <property type="evidence" value="ECO:0007669"/>
    <property type="project" value="InterPro"/>
</dbReference>
<keyword evidence="11" id="KW-1185">Reference proteome</keyword>
<dbReference type="PANTHER" id="PTHR10252">
    <property type="entry name" value="HISTONE-LIKE TRANSCRIPTION FACTOR CCAAT-RELATED"/>
    <property type="match status" value="1"/>
</dbReference>
<protein>
    <submittedName>
        <fullName evidence="10">Hap5 protein</fullName>
    </submittedName>
</protein>
<evidence type="ECO:0000256" key="4">
    <source>
        <dbReference type="ARBA" id="ARBA00023159"/>
    </source>
</evidence>
<dbReference type="SUPFAM" id="SSF47113">
    <property type="entry name" value="Histone-fold"/>
    <property type="match status" value="1"/>
</dbReference>
<evidence type="ECO:0000256" key="1">
    <source>
        <dbReference type="ARBA" id="ARBA00004123"/>
    </source>
</evidence>
<comment type="subcellular location">
    <subcellularLocation>
        <location evidence="1">Nucleus</location>
    </subcellularLocation>
</comment>
<dbReference type="InterPro" id="IPR050568">
    <property type="entry name" value="Transcr_DNA_Rep_Reg"/>
</dbReference>
<comment type="similarity">
    <text evidence="7">Belongs to the NFYC/HAP5 subunit family.</text>
</comment>
<evidence type="ECO:0000256" key="6">
    <source>
        <dbReference type="ARBA" id="ARBA00023242"/>
    </source>
</evidence>
<organism evidence="10 11">
    <name type="scientific">Starmerella bacillaris</name>
    <name type="common">Yeast</name>
    <name type="synonym">Candida zemplinina</name>
    <dbReference type="NCBI Taxonomy" id="1247836"/>
    <lineage>
        <taxon>Eukaryota</taxon>
        <taxon>Fungi</taxon>
        <taxon>Dikarya</taxon>
        <taxon>Ascomycota</taxon>
        <taxon>Saccharomycotina</taxon>
        <taxon>Dipodascomycetes</taxon>
        <taxon>Dipodascales</taxon>
        <taxon>Trichomonascaceae</taxon>
        <taxon>Starmerella</taxon>
    </lineage>
</organism>
<evidence type="ECO:0000256" key="5">
    <source>
        <dbReference type="ARBA" id="ARBA00023163"/>
    </source>
</evidence>
<dbReference type="Pfam" id="PF00125">
    <property type="entry name" value="Histone"/>
    <property type="match status" value="1"/>
</dbReference>
<name>A0AAV5RIY0_STABA</name>
<evidence type="ECO:0000256" key="2">
    <source>
        <dbReference type="ARBA" id="ARBA00023015"/>
    </source>
</evidence>
<dbReference type="GO" id="GO:0016602">
    <property type="term" value="C:CCAAT-binding factor complex"/>
    <property type="evidence" value="ECO:0007669"/>
    <property type="project" value="TreeGrafter"/>
</dbReference>
<keyword evidence="4" id="KW-0010">Activator</keyword>
<dbReference type="InterPro" id="IPR007125">
    <property type="entry name" value="H2A/H2B/H3"/>
</dbReference>
<accession>A0AAV5RIY0</accession>
<reference evidence="10 11" key="1">
    <citation type="journal article" date="2023" name="Elife">
        <title>Identification of key yeast species and microbe-microbe interactions impacting larval growth of Drosophila in the wild.</title>
        <authorList>
            <person name="Mure A."/>
            <person name="Sugiura Y."/>
            <person name="Maeda R."/>
            <person name="Honda K."/>
            <person name="Sakurai N."/>
            <person name="Takahashi Y."/>
            <person name="Watada M."/>
            <person name="Katoh T."/>
            <person name="Gotoh A."/>
            <person name="Gotoh Y."/>
            <person name="Taniguchi I."/>
            <person name="Nakamura K."/>
            <person name="Hayashi T."/>
            <person name="Katayama T."/>
            <person name="Uemura T."/>
            <person name="Hattori Y."/>
        </authorList>
    </citation>
    <scope>NUCLEOTIDE SEQUENCE [LARGE SCALE GENOMIC DNA]</scope>
    <source>
        <strain evidence="10 11">SB-73</strain>
    </source>
</reference>
<dbReference type="EMBL" id="BTGC01000005">
    <property type="protein sequence ID" value="GMM51395.1"/>
    <property type="molecule type" value="Genomic_DNA"/>
</dbReference>
<evidence type="ECO:0000259" key="9">
    <source>
        <dbReference type="Pfam" id="PF00125"/>
    </source>
</evidence>
<feature type="domain" description="Core Histone H2A/H2B/H3" evidence="9">
    <location>
        <begin position="53"/>
        <end position="120"/>
    </location>
</feature>
<dbReference type="PANTHER" id="PTHR10252:SF8">
    <property type="entry name" value="NUCLEAR TRANSCRIPTION FACTOR Y SUBUNIT GAMMA"/>
    <property type="match status" value="1"/>
</dbReference>
<feature type="compositionally biased region" description="Low complexity" evidence="8">
    <location>
        <begin position="150"/>
        <end position="162"/>
    </location>
</feature>
<dbReference type="AlphaFoldDB" id="A0AAV5RIY0"/>
<feature type="region of interest" description="Disordered" evidence="8">
    <location>
        <begin position="214"/>
        <end position="262"/>
    </location>
</feature>
<feature type="compositionally biased region" description="Polar residues" evidence="8">
    <location>
        <begin position="276"/>
        <end position="288"/>
    </location>
</feature>
<proteinExistence type="inferred from homology"/>
<dbReference type="GO" id="GO:0000978">
    <property type="term" value="F:RNA polymerase II cis-regulatory region sequence-specific DNA binding"/>
    <property type="evidence" value="ECO:0007669"/>
    <property type="project" value="TreeGrafter"/>
</dbReference>
<evidence type="ECO:0000256" key="8">
    <source>
        <dbReference type="SAM" id="MobiDB-lite"/>
    </source>
</evidence>
<dbReference type="GO" id="GO:0001228">
    <property type="term" value="F:DNA-binding transcription activator activity, RNA polymerase II-specific"/>
    <property type="evidence" value="ECO:0007669"/>
    <property type="project" value="TreeGrafter"/>
</dbReference>
<keyword evidence="2" id="KW-0805">Transcription regulation</keyword>
<comment type="caution">
    <text evidence="10">The sequence shown here is derived from an EMBL/GenBank/DDBJ whole genome shotgun (WGS) entry which is preliminary data.</text>
</comment>
<feature type="compositionally biased region" description="Low complexity" evidence="8">
    <location>
        <begin position="222"/>
        <end position="234"/>
    </location>
</feature>
<dbReference type="CDD" id="cd22908">
    <property type="entry name" value="HFD_NFYC-like"/>
    <property type="match status" value="1"/>
</dbReference>
<keyword evidence="5" id="KW-0804">Transcription</keyword>
<feature type="compositionally biased region" description="Polar residues" evidence="8">
    <location>
        <begin position="165"/>
        <end position="180"/>
    </location>
</feature>
<dbReference type="Proteomes" id="UP001362899">
    <property type="component" value="Unassembled WGS sequence"/>
</dbReference>
<evidence type="ECO:0000256" key="7">
    <source>
        <dbReference type="ARBA" id="ARBA00038129"/>
    </source>
</evidence>
<dbReference type="InterPro" id="IPR009072">
    <property type="entry name" value="Histone-fold"/>
</dbReference>
<keyword evidence="3" id="KW-0238">DNA-binding</keyword>
<sequence length="367" mass="41656">MEHDELVEITDAFANVEQGLEGENRTQMLEYWQRAIDEIEQIPDNGTGPDVFKTSDLPLARIKKVMKTDSEVKMIAAEAPVLFAKACEIFISELAMRAWIHAKENKRRTLQRSDIATAIQRSDVFDFLIDIVPREEAHTRRSREHHSNSATTQTVQKVQAAQHRLPTQSMPQTRGEVSQLSEMTSVIPPIHESINNNASDAHRGGSHIAHNQVQASSQLIDQTQSQNQSQNQGQDVARNLSENQNQNPMPDYPAPDHSKFANMQGNQPQMLVEPHSQPNAVDSIPSTKTKPDDTRVLQDMTSGSSTLPTQMHQLPIETPGHKQQNETETFEYQSQAIIDENERKNMDFQYQFNEQLDVQQYPVFRNI</sequence>